<feature type="compositionally biased region" description="Basic and acidic residues" evidence="2">
    <location>
        <begin position="51"/>
        <end position="68"/>
    </location>
</feature>
<keyword evidence="1" id="KW-0175">Coiled coil</keyword>
<name>A0A409XSI9_PSICY</name>
<feature type="compositionally biased region" description="Polar residues" evidence="2">
    <location>
        <begin position="617"/>
        <end position="627"/>
    </location>
</feature>
<keyword evidence="4" id="KW-1185">Reference proteome</keyword>
<protein>
    <submittedName>
        <fullName evidence="3">Uncharacterized protein</fullName>
    </submittedName>
</protein>
<dbReference type="EMBL" id="NHYD01000644">
    <property type="protein sequence ID" value="PPQ93656.1"/>
    <property type="molecule type" value="Genomic_DNA"/>
</dbReference>
<proteinExistence type="predicted"/>
<feature type="region of interest" description="Disordered" evidence="2">
    <location>
        <begin position="372"/>
        <end position="449"/>
    </location>
</feature>
<feature type="compositionally biased region" description="Low complexity" evidence="2">
    <location>
        <begin position="439"/>
        <end position="449"/>
    </location>
</feature>
<feature type="compositionally biased region" description="Basic and acidic residues" evidence="2">
    <location>
        <begin position="483"/>
        <end position="495"/>
    </location>
</feature>
<evidence type="ECO:0000313" key="4">
    <source>
        <dbReference type="Proteomes" id="UP000283269"/>
    </source>
</evidence>
<dbReference type="OrthoDB" id="3008370at2759"/>
<dbReference type="InParanoid" id="A0A409XSI9"/>
<feature type="region of interest" description="Disordered" evidence="2">
    <location>
        <begin position="222"/>
        <end position="272"/>
    </location>
</feature>
<dbReference type="STRING" id="93625.A0A409XSI9"/>
<dbReference type="Proteomes" id="UP000283269">
    <property type="component" value="Unassembled WGS sequence"/>
</dbReference>
<feature type="compositionally biased region" description="Basic and acidic residues" evidence="2">
    <location>
        <begin position="1"/>
        <end position="16"/>
    </location>
</feature>
<organism evidence="3 4">
    <name type="scientific">Psilocybe cyanescens</name>
    <dbReference type="NCBI Taxonomy" id="93625"/>
    <lineage>
        <taxon>Eukaryota</taxon>
        <taxon>Fungi</taxon>
        <taxon>Dikarya</taxon>
        <taxon>Basidiomycota</taxon>
        <taxon>Agaricomycotina</taxon>
        <taxon>Agaricomycetes</taxon>
        <taxon>Agaricomycetidae</taxon>
        <taxon>Agaricales</taxon>
        <taxon>Agaricineae</taxon>
        <taxon>Strophariaceae</taxon>
        <taxon>Psilocybe</taxon>
    </lineage>
</organism>
<feature type="compositionally biased region" description="Basic and acidic residues" evidence="2">
    <location>
        <begin position="398"/>
        <end position="407"/>
    </location>
</feature>
<evidence type="ECO:0000313" key="3">
    <source>
        <dbReference type="EMBL" id="PPQ93656.1"/>
    </source>
</evidence>
<accession>A0A409XSI9</accession>
<feature type="coiled-coil region" evidence="1">
    <location>
        <begin position="80"/>
        <end position="173"/>
    </location>
</feature>
<feature type="region of interest" description="Disordered" evidence="2">
    <location>
        <begin position="474"/>
        <end position="585"/>
    </location>
</feature>
<feature type="compositionally biased region" description="Polar residues" evidence="2">
    <location>
        <begin position="224"/>
        <end position="234"/>
    </location>
</feature>
<evidence type="ECO:0000256" key="2">
    <source>
        <dbReference type="SAM" id="MobiDB-lite"/>
    </source>
</evidence>
<feature type="compositionally biased region" description="Basic and acidic residues" evidence="2">
    <location>
        <begin position="634"/>
        <end position="644"/>
    </location>
</feature>
<feature type="region of interest" description="Disordered" evidence="2">
    <location>
        <begin position="615"/>
        <end position="644"/>
    </location>
</feature>
<feature type="compositionally biased region" description="Polar residues" evidence="2">
    <location>
        <begin position="497"/>
        <end position="533"/>
    </location>
</feature>
<feature type="compositionally biased region" description="Polar residues" evidence="2">
    <location>
        <begin position="22"/>
        <end position="36"/>
    </location>
</feature>
<gene>
    <name evidence="3" type="ORF">CVT25_012715</name>
</gene>
<evidence type="ECO:0000256" key="1">
    <source>
        <dbReference type="SAM" id="Coils"/>
    </source>
</evidence>
<dbReference type="AlphaFoldDB" id="A0A409XSI9"/>
<reference evidence="3 4" key="1">
    <citation type="journal article" date="2018" name="Evol. Lett.">
        <title>Horizontal gene cluster transfer increased hallucinogenic mushroom diversity.</title>
        <authorList>
            <person name="Reynolds H.T."/>
            <person name="Vijayakumar V."/>
            <person name="Gluck-Thaler E."/>
            <person name="Korotkin H.B."/>
            <person name="Matheny P.B."/>
            <person name="Slot J.C."/>
        </authorList>
    </citation>
    <scope>NUCLEOTIDE SEQUENCE [LARGE SCALE GENOMIC DNA]</scope>
    <source>
        <strain evidence="3 4">2631</strain>
    </source>
</reference>
<feature type="region of interest" description="Disordered" evidence="2">
    <location>
        <begin position="1"/>
        <end position="68"/>
    </location>
</feature>
<comment type="caution">
    <text evidence="3">The sequence shown here is derived from an EMBL/GenBank/DDBJ whole genome shotgun (WGS) entry which is preliminary data.</text>
</comment>
<sequence>MAQSRTDDSSSLDRDFPAVPNLEQTNRRASAQSLHSISDEPDQTSAYRSSLGRDRSSRSESRRSVHSEIEFRFQQIHGRWQAEKRRAEIAERRIEDTERKLREITGHLKAVNDARLEALRDAGRANEELKQLENAQQEIYRAQDIISDVDRQRHNAEKDAAKQRNKTRQLQETVLIQRARDEAFQLGLQEGLARGRDLAFGTFQYHGGEETGEHAYREGVHDAYSSQGSRTPSPQHDHRDRAYSVRSRSIAPSEHSRVPTRHHASPLPVHPPLPINPPNRPFYGSAGPLTAPPSIHPSENIRPPSIRDVLLPVHPPENIRPVSIRHGGTPSVHPAESIRPMSIRNTPSAHPSEINQSVPISIRNVSHTPRMSNAAIPPDNLIPSMDADNRIRIPPPFEFHRTPERPLSDLPVVSDPSQEPLPILPRANVPTTRKHNSHSRNSSSGSSTLSQLDIVNNAFNTVLRTPMSVIPEVNSAYSGSPHPRSEVGDHGDRSVRHQSSFGGNSVQHSQAPPDNSGDNQSQYRLRSRSSFASSWAEPPPQSRRDSHISGSSTIPNIDIQPPSNTASIKTDSLLGGGSRRSESPHLQRAPLAGIFETQESGFQLPGYNGMPGGYVNTHPSATPSSGSPIIPKYADYDDGYKDDDAVSSAIRTDTLTTPPAHNIKL</sequence>
<feature type="compositionally biased region" description="Polar residues" evidence="2">
    <location>
        <begin position="548"/>
        <end position="570"/>
    </location>
</feature>